<name>A0A097II76_9CORY</name>
<evidence type="ECO:0000313" key="1">
    <source>
        <dbReference type="EMBL" id="AIT61839.1"/>
    </source>
</evidence>
<dbReference type="AlphaFoldDB" id="A0A097II76"/>
<sequence>MADQSPTPAPPLRIDDLIGGHRVIWPGDQITVGRSGDFPVGADDRYLHRILFQLWHSGHGWMITNRGSAIPLTVEVRGAKSLSKTDLGPGGVMPMPAGASVITFFTKERAYELNVDIPLHGFTRPAPPRPVAPLEPTYTRHDPNLEQKQLLDALSQPLRSRPGTTDADIPRPSEVAERLGWTVKKTERKIDTLFDNLEEDGERVYKPKHVFLAHYALRAPRN</sequence>
<dbReference type="InterPro" id="IPR008984">
    <property type="entry name" value="SMAD_FHA_dom_sf"/>
</dbReference>
<dbReference type="EMBL" id="CP006764">
    <property type="protein sequence ID" value="AIT61839.1"/>
    <property type="molecule type" value="Genomic_DNA"/>
</dbReference>
<gene>
    <name evidence="1" type="ORF">CDOO_11650</name>
</gene>
<evidence type="ECO:0000313" key="2">
    <source>
        <dbReference type="Proteomes" id="UP000029914"/>
    </source>
</evidence>
<dbReference type="KEGG" id="cdo:CDOO_11650"/>
<reference evidence="1 2" key="1">
    <citation type="submission" date="2013-09" db="EMBL/GenBank/DDBJ databases">
        <title>Complete genome sequence of Corynebacterium doosanense CAU 212(T) (=DSM 45436(T)), isolated from activated sludge.</title>
        <authorList>
            <person name="Schaffert L."/>
            <person name="Albersmeier A."/>
            <person name="Kalinowski J."/>
            <person name="Ruckert C."/>
        </authorList>
    </citation>
    <scope>NUCLEOTIDE SEQUENCE [LARGE SCALE GENOMIC DNA]</scope>
    <source>
        <strain evidence="1 2">CAU 212</strain>
    </source>
</reference>
<accession>A0A097II76</accession>
<dbReference type="eggNOG" id="COG1716">
    <property type="taxonomic scope" value="Bacteria"/>
</dbReference>
<dbReference type="SUPFAM" id="SSF49879">
    <property type="entry name" value="SMAD/FHA domain"/>
    <property type="match status" value="1"/>
</dbReference>
<dbReference type="RefSeq" id="WP_020384680.1">
    <property type="nucleotide sequence ID" value="NZ_AQUX01000013.1"/>
</dbReference>
<organism evidence="1 2">
    <name type="scientific">Corynebacterium doosanense CAU 212 = DSM 45436</name>
    <dbReference type="NCBI Taxonomy" id="558173"/>
    <lineage>
        <taxon>Bacteria</taxon>
        <taxon>Bacillati</taxon>
        <taxon>Actinomycetota</taxon>
        <taxon>Actinomycetes</taxon>
        <taxon>Mycobacteriales</taxon>
        <taxon>Corynebacteriaceae</taxon>
        <taxon>Corynebacterium</taxon>
    </lineage>
</organism>
<dbReference type="OrthoDB" id="4414203at2"/>
<dbReference type="Proteomes" id="UP000029914">
    <property type="component" value="Chromosome"/>
</dbReference>
<dbReference type="HOGENOM" id="CLU_1259656_0_0_11"/>
<dbReference type="STRING" id="558173.CDOO_11650"/>
<protein>
    <submittedName>
        <fullName evidence="1">Uncharacterized protein</fullName>
    </submittedName>
</protein>
<proteinExistence type="predicted"/>
<keyword evidence="2" id="KW-1185">Reference proteome</keyword>